<keyword evidence="5 6" id="KW-0472">Membrane</keyword>
<organism evidence="8 9">
    <name type="scientific">Pseudoalteromonas phenolica</name>
    <dbReference type="NCBI Taxonomy" id="161398"/>
    <lineage>
        <taxon>Bacteria</taxon>
        <taxon>Pseudomonadati</taxon>
        <taxon>Pseudomonadota</taxon>
        <taxon>Gammaproteobacteria</taxon>
        <taxon>Alteromonadales</taxon>
        <taxon>Pseudoalteromonadaceae</taxon>
        <taxon>Pseudoalteromonas</taxon>
    </lineage>
</organism>
<dbReference type="Pfam" id="PF17200">
    <property type="entry name" value="sCache_2"/>
    <property type="match status" value="1"/>
</dbReference>
<evidence type="ECO:0000256" key="3">
    <source>
        <dbReference type="ARBA" id="ARBA00022692"/>
    </source>
</evidence>
<dbReference type="Gene3D" id="3.30.450.20">
    <property type="entry name" value="PAS domain"/>
    <property type="match status" value="1"/>
</dbReference>
<name>A0A4Q7IQE7_9GAMM</name>
<dbReference type="InterPro" id="IPR033480">
    <property type="entry name" value="sCache_2"/>
</dbReference>
<accession>A0A4Q7IQE7</accession>
<evidence type="ECO:0000256" key="4">
    <source>
        <dbReference type="ARBA" id="ARBA00022989"/>
    </source>
</evidence>
<evidence type="ECO:0000256" key="1">
    <source>
        <dbReference type="ARBA" id="ARBA00004651"/>
    </source>
</evidence>
<dbReference type="SMART" id="SM01049">
    <property type="entry name" value="Cache_2"/>
    <property type="match status" value="1"/>
</dbReference>
<evidence type="ECO:0000256" key="6">
    <source>
        <dbReference type="SAM" id="Phobius"/>
    </source>
</evidence>
<dbReference type="Proteomes" id="UP000291338">
    <property type="component" value="Unassembled WGS sequence"/>
</dbReference>
<gene>
    <name evidence="8" type="ORF">C1E23_05025</name>
</gene>
<evidence type="ECO:0000256" key="2">
    <source>
        <dbReference type="ARBA" id="ARBA00022475"/>
    </source>
</evidence>
<dbReference type="EMBL" id="PPSX01000018">
    <property type="protein sequence ID" value="RZQ54230.1"/>
    <property type="molecule type" value="Genomic_DNA"/>
</dbReference>
<proteinExistence type="predicted"/>
<evidence type="ECO:0000313" key="8">
    <source>
        <dbReference type="EMBL" id="RZQ54230.1"/>
    </source>
</evidence>
<sequence length="172" mass="19492">METTLRQLFVKTRLWAQISACFAVILVITFLMLNSLYSELKQSKQLETQHIVETAHGIVSFYAEQVASSKMTLEEAQTEAKQVIEAMGYADDEYLFILDIQHAMVMHPIKPSLNGINSAAMKDLNGVYFIREMVSTAARFGEGSVQYMSLKHRIRHRLIKSLMQNSFLLGVG</sequence>
<evidence type="ECO:0000259" key="7">
    <source>
        <dbReference type="SMART" id="SM01049"/>
    </source>
</evidence>
<dbReference type="AlphaFoldDB" id="A0A4Q7IQE7"/>
<feature type="transmembrane region" description="Helical" evidence="6">
    <location>
        <begin position="14"/>
        <end position="37"/>
    </location>
</feature>
<comment type="subcellular location">
    <subcellularLocation>
        <location evidence="1">Cell membrane</location>
        <topology evidence="1">Multi-pass membrane protein</topology>
    </subcellularLocation>
</comment>
<feature type="domain" description="Single Cache" evidence="7">
    <location>
        <begin position="37"/>
        <end position="131"/>
    </location>
</feature>
<evidence type="ECO:0000256" key="5">
    <source>
        <dbReference type="ARBA" id="ARBA00023136"/>
    </source>
</evidence>
<keyword evidence="4 6" id="KW-1133">Transmembrane helix</keyword>
<keyword evidence="3 6" id="KW-0812">Transmembrane</keyword>
<keyword evidence="2" id="KW-1003">Cell membrane</keyword>
<reference evidence="8 9" key="1">
    <citation type="submission" date="2018-01" db="EMBL/GenBank/DDBJ databases">
        <title>Co-occurrence of chitin degradation, pigmentation and bioactivity in marine Pseudoalteromonas.</title>
        <authorList>
            <person name="Paulsen S."/>
            <person name="Gram L."/>
            <person name="Machado H."/>
        </authorList>
    </citation>
    <scope>NUCLEOTIDE SEQUENCE [LARGE SCALE GENOMIC DNA]</scope>
    <source>
        <strain evidence="8 9">S3898</strain>
    </source>
</reference>
<dbReference type="GO" id="GO:0005886">
    <property type="term" value="C:plasma membrane"/>
    <property type="evidence" value="ECO:0007669"/>
    <property type="project" value="UniProtKB-SubCell"/>
</dbReference>
<comment type="caution">
    <text evidence="8">The sequence shown here is derived from an EMBL/GenBank/DDBJ whole genome shotgun (WGS) entry which is preliminary data.</text>
</comment>
<protein>
    <recommendedName>
        <fullName evidence="7">Single Cache domain-containing protein</fullName>
    </recommendedName>
</protein>
<evidence type="ECO:0000313" key="9">
    <source>
        <dbReference type="Proteomes" id="UP000291338"/>
    </source>
</evidence>